<dbReference type="AlphaFoldDB" id="A0A1B6CGG3"/>
<evidence type="ECO:0000256" key="4">
    <source>
        <dbReference type="ARBA" id="ARBA00022722"/>
    </source>
</evidence>
<dbReference type="EMBL" id="GEDC01024787">
    <property type="protein sequence ID" value="JAS12511.1"/>
    <property type="molecule type" value="Transcribed_RNA"/>
</dbReference>
<dbReference type="GO" id="GO:0016787">
    <property type="term" value="F:hydrolase activity"/>
    <property type="evidence" value="ECO:0007669"/>
    <property type="project" value="UniProtKB-KW"/>
</dbReference>
<dbReference type="GO" id="GO:0046872">
    <property type="term" value="F:metal ion binding"/>
    <property type="evidence" value="ECO:0007669"/>
    <property type="project" value="UniProtKB-KW"/>
</dbReference>
<comment type="similarity">
    <text evidence="3">Belongs to the HARBI1 family.</text>
</comment>
<keyword evidence="5" id="KW-0479">Metal-binding</keyword>
<evidence type="ECO:0000256" key="6">
    <source>
        <dbReference type="ARBA" id="ARBA00022801"/>
    </source>
</evidence>
<feature type="transmembrane region" description="Helical" evidence="8">
    <location>
        <begin position="34"/>
        <end position="54"/>
    </location>
</feature>
<comment type="cofactor">
    <cofactor evidence="1">
        <name>a divalent metal cation</name>
        <dbReference type="ChEBI" id="CHEBI:60240"/>
    </cofactor>
</comment>
<dbReference type="Pfam" id="PF13359">
    <property type="entry name" value="DDE_Tnp_4"/>
    <property type="match status" value="1"/>
</dbReference>
<evidence type="ECO:0000256" key="7">
    <source>
        <dbReference type="ARBA" id="ARBA00023242"/>
    </source>
</evidence>
<dbReference type="GO" id="GO:0004518">
    <property type="term" value="F:nuclease activity"/>
    <property type="evidence" value="ECO:0007669"/>
    <property type="project" value="UniProtKB-KW"/>
</dbReference>
<dbReference type="PANTHER" id="PTHR22930">
    <property type="match status" value="1"/>
</dbReference>
<evidence type="ECO:0000259" key="9">
    <source>
        <dbReference type="Pfam" id="PF13359"/>
    </source>
</evidence>
<dbReference type="GO" id="GO:0005634">
    <property type="term" value="C:nucleus"/>
    <property type="evidence" value="ECO:0007669"/>
    <property type="project" value="UniProtKB-SubCell"/>
</dbReference>
<dbReference type="InterPro" id="IPR045249">
    <property type="entry name" value="HARBI1-like"/>
</dbReference>
<sequence length="195" mass="22261">MKEFEEKWNFPHVIGAMDGKHVKLQAPWNSGTEYYNYKGFFSTLALSIVLFALVDANYNFLYVNVGCPGRFSDGGIFKNTKIYNKLENKELNVPNPKPVLTPYSIKVPYIILGDQAFELNEYTMTPFSGTPPIGSIERIFNYRLSRGRRVVENAFGVASSTFRVLRKPILLQPDKAKKVVLAVVYLHNFFAKTIY</sequence>
<evidence type="ECO:0000256" key="3">
    <source>
        <dbReference type="ARBA" id="ARBA00006958"/>
    </source>
</evidence>
<protein>
    <recommendedName>
        <fullName evidence="9">DDE Tnp4 domain-containing protein</fullName>
    </recommendedName>
</protein>
<keyword evidence="4" id="KW-0540">Nuclease</keyword>
<name>A0A1B6CGG3_9HEMI</name>
<dbReference type="InterPro" id="IPR027806">
    <property type="entry name" value="HARBI1_dom"/>
</dbReference>
<evidence type="ECO:0000256" key="5">
    <source>
        <dbReference type="ARBA" id="ARBA00022723"/>
    </source>
</evidence>
<keyword evidence="8" id="KW-1133">Transmembrane helix</keyword>
<dbReference type="PANTHER" id="PTHR22930:SF269">
    <property type="entry name" value="NUCLEASE HARBI1-LIKE PROTEIN"/>
    <property type="match status" value="1"/>
</dbReference>
<evidence type="ECO:0000256" key="2">
    <source>
        <dbReference type="ARBA" id="ARBA00004123"/>
    </source>
</evidence>
<evidence type="ECO:0000313" key="10">
    <source>
        <dbReference type="EMBL" id="JAS12511.1"/>
    </source>
</evidence>
<evidence type="ECO:0000256" key="1">
    <source>
        <dbReference type="ARBA" id="ARBA00001968"/>
    </source>
</evidence>
<reference evidence="10" key="1">
    <citation type="submission" date="2015-12" db="EMBL/GenBank/DDBJ databases">
        <title>De novo transcriptome assembly of four potential Pierce s Disease insect vectors from Arizona vineyards.</title>
        <authorList>
            <person name="Tassone E.E."/>
        </authorList>
    </citation>
    <scope>NUCLEOTIDE SEQUENCE</scope>
</reference>
<accession>A0A1B6CGG3</accession>
<keyword evidence="7" id="KW-0539">Nucleus</keyword>
<proteinExistence type="inferred from homology"/>
<comment type="subcellular location">
    <subcellularLocation>
        <location evidence="2">Nucleus</location>
    </subcellularLocation>
</comment>
<keyword evidence="6" id="KW-0378">Hydrolase</keyword>
<keyword evidence="8" id="KW-0812">Transmembrane</keyword>
<feature type="domain" description="DDE Tnp4" evidence="9">
    <location>
        <begin position="17"/>
        <end position="188"/>
    </location>
</feature>
<keyword evidence="8" id="KW-0472">Membrane</keyword>
<gene>
    <name evidence="10" type="ORF">g.4795</name>
</gene>
<evidence type="ECO:0000256" key="8">
    <source>
        <dbReference type="SAM" id="Phobius"/>
    </source>
</evidence>
<organism evidence="10">
    <name type="scientific">Clastoptera arizonana</name>
    <name type="common">Arizona spittle bug</name>
    <dbReference type="NCBI Taxonomy" id="38151"/>
    <lineage>
        <taxon>Eukaryota</taxon>
        <taxon>Metazoa</taxon>
        <taxon>Ecdysozoa</taxon>
        <taxon>Arthropoda</taxon>
        <taxon>Hexapoda</taxon>
        <taxon>Insecta</taxon>
        <taxon>Pterygota</taxon>
        <taxon>Neoptera</taxon>
        <taxon>Paraneoptera</taxon>
        <taxon>Hemiptera</taxon>
        <taxon>Auchenorrhyncha</taxon>
        <taxon>Cercopoidea</taxon>
        <taxon>Clastopteridae</taxon>
        <taxon>Clastoptera</taxon>
    </lineage>
</organism>